<name>A0A415E0H8_9FIRM</name>
<dbReference type="STRING" id="1776384.GCA_900086585_00565"/>
<dbReference type="EMBL" id="QRMS01000003">
    <property type="protein sequence ID" value="RHJ87114.1"/>
    <property type="molecule type" value="Genomic_DNA"/>
</dbReference>
<reference evidence="2 3" key="1">
    <citation type="submission" date="2018-08" db="EMBL/GenBank/DDBJ databases">
        <title>A genome reference for cultivated species of the human gut microbiota.</title>
        <authorList>
            <person name="Zou Y."/>
            <person name="Xue W."/>
            <person name="Luo G."/>
        </authorList>
    </citation>
    <scope>NUCLEOTIDE SEQUENCE [LARGE SCALE GENOMIC DNA]</scope>
    <source>
        <strain evidence="2 3">AM07-24</strain>
    </source>
</reference>
<feature type="transmembrane region" description="Helical" evidence="1">
    <location>
        <begin position="263"/>
        <end position="282"/>
    </location>
</feature>
<comment type="caution">
    <text evidence="2">The sequence shown here is derived from an EMBL/GenBank/DDBJ whole genome shotgun (WGS) entry which is preliminary data.</text>
</comment>
<protein>
    <recommendedName>
        <fullName evidence="4">Na+/glutamate symporter</fullName>
    </recommendedName>
</protein>
<dbReference type="Proteomes" id="UP000284841">
    <property type="component" value="Unassembled WGS sequence"/>
</dbReference>
<organism evidence="2 3">
    <name type="scientific">Emergencia timonensis</name>
    <dbReference type="NCBI Taxonomy" id="1776384"/>
    <lineage>
        <taxon>Bacteria</taxon>
        <taxon>Bacillati</taxon>
        <taxon>Bacillota</taxon>
        <taxon>Clostridia</taxon>
        <taxon>Peptostreptococcales</taxon>
        <taxon>Anaerovoracaceae</taxon>
        <taxon>Emergencia</taxon>
    </lineage>
</organism>
<feature type="transmembrane region" description="Helical" evidence="1">
    <location>
        <begin position="143"/>
        <end position="165"/>
    </location>
</feature>
<feature type="transmembrane region" description="Helical" evidence="1">
    <location>
        <begin position="58"/>
        <end position="75"/>
    </location>
</feature>
<dbReference type="OrthoDB" id="3243277at2"/>
<keyword evidence="1" id="KW-0812">Transmembrane</keyword>
<gene>
    <name evidence="2" type="ORF">DW099_10425</name>
</gene>
<feature type="transmembrane region" description="Helical" evidence="1">
    <location>
        <begin position="87"/>
        <end position="105"/>
    </location>
</feature>
<sequence>MNGLYALTIIMIVYAVGDIIATKTKAIISMLFVASVVFAVGFWNGLPATIFDDASLKLFASVTVGLLLVHMGTTIKMQDLLKEWKTVVIVLCSTVAICLGVYFIGGLIIDQSMALIGAPILGGGVVAFLVMSEALKNAGENTIVFGSLVLVIQGVVGFPIASILCKKEALRLKGQIASGSLTLNKPLETAENKPAWRIFPQMPADYNGDNFVIAKLAVVACLAQWLSNLTDGCVNMLVICLILGVIAREIGFLEEGSLTKANGFTFVIGAVLVNVFASLANTTPSMVFSMIKPLLIVVVVGLTCCALISILVGKIFKLNWYMAFALGITALFGFPGTFIVPNEVSKAVGETVEEKEILLQNIMPKMIIAGMVSVSIVSVVFAGLMASWV</sequence>
<feature type="transmembrane region" description="Helical" evidence="1">
    <location>
        <begin position="367"/>
        <end position="388"/>
    </location>
</feature>
<dbReference type="CDD" id="cd21416">
    <property type="entry name" value="HDC_protein"/>
    <property type="match status" value="1"/>
</dbReference>
<feature type="transmembrane region" description="Helical" evidence="1">
    <location>
        <begin position="318"/>
        <end position="340"/>
    </location>
</feature>
<feature type="transmembrane region" description="Helical" evidence="1">
    <location>
        <begin position="232"/>
        <end position="251"/>
    </location>
</feature>
<feature type="transmembrane region" description="Helical" evidence="1">
    <location>
        <begin position="294"/>
        <end position="312"/>
    </location>
</feature>
<evidence type="ECO:0000256" key="1">
    <source>
        <dbReference type="SAM" id="Phobius"/>
    </source>
</evidence>
<proteinExistence type="predicted"/>
<dbReference type="RefSeq" id="WP_118335628.1">
    <property type="nucleotide sequence ID" value="NZ_AP025567.1"/>
</dbReference>
<evidence type="ECO:0000313" key="2">
    <source>
        <dbReference type="EMBL" id="RHJ87114.1"/>
    </source>
</evidence>
<dbReference type="InterPro" id="IPR049576">
    <property type="entry name" value="HDC-like"/>
</dbReference>
<accession>A0A415E0H8</accession>
<evidence type="ECO:0008006" key="4">
    <source>
        <dbReference type="Google" id="ProtNLM"/>
    </source>
</evidence>
<keyword evidence="1" id="KW-1133">Transmembrane helix</keyword>
<keyword evidence="1" id="KW-0472">Membrane</keyword>
<keyword evidence="3" id="KW-1185">Reference proteome</keyword>
<feature type="transmembrane region" description="Helical" evidence="1">
    <location>
        <begin position="112"/>
        <end position="131"/>
    </location>
</feature>
<evidence type="ECO:0000313" key="3">
    <source>
        <dbReference type="Proteomes" id="UP000284841"/>
    </source>
</evidence>
<feature type="transmembrane region" description="Helical" evidence="1">
    <location>
        <begin position="27"/>
        <end position="46"/>
    </location>
</feature>
<dbReference type="AlphaFoldDB" id="A0A415E0H8"/>